<reference evidence="3 4" key="2">
    <citation type="submission" date="2024-05" db="EMBL/GenBank/DDBJ databases">
        <authorList>
            <person name="Chen Y."/>
            <person name="Shah S."/>
            <person name="Dougan E. K."/>
            <person name="Thang M."/>
            <person name="Chan C."/>
        </authorList>
    </citation>
    <scope>NUCLEOTIDE SEQUENCE [LARGE SCALE GENOMIC DNA]</scope>
</reference>
<name>A0A9P1C5N1_9DINO</name>
<sequence>MCGFVLLDLWKLVADRLATSRGVGKGSLFLANQTKNFLQTVALNLIVVTKTKEPLGNPWRNGHCRLGEIAIEEFFGHVRSQNSSAQHSARSFWKASAKQMLVRETRAGDTKPPSDTLQPLTAEEFRSASKRAYQAALRLVAICSNLTEDSLRSCYEAQCQGSNGADKLEPLHPFEDDDVPRAGADGHDNGDNNPQEVNAALGLMPQEAKIDETELQEDDQMEDGDAADLEFDGLPDAQELRQLLTASEPEEAQPDKVEREEDPETLHQAVADLPDRTCKIGLFDQLFRLTMFNTRRLAEIAKEQEENCFQKRASRLDGWMRLAQAAVEEQQLGVVVPNRIEHGNVIIFLAVRKTGMKKKLLASVGLVMTLWKCARKPKLSTAAIDMKHCVAARVVELGLTSEVGHLFAEASDTSVAMIVRPMSIVRVLDVESTQNLPNGIRLRLADVCETITSQMDTIPDWFPVPDTEAEFPFSAFGGGPDTRRHTRKPRKARKVISKDNGAGKKANTKVRKARAKAKTSFKVSRLIRKKVPPPVTESEAIKCVPDNFRRNWTGRQLIKETMQRLHAKDSKENAKNPAFDSDGKCRLKVAECSGVTWTDILARSPEYFMRKFLVSRSFMYPQATELI</sequence>
<feature type="region of interest" description="Disordered" evidence="1">
    <location>
        <begin position="162"/>
        <end position="197"/>
    </location>
</feature>
<organism evidence="2">
    <name type="scientific">Cladocopium goreaui</name>
    <dbReference type="NCBI Taxonomy" id="2562237"/>
    <lineage>
        <taxon>Eukaryota</taxon>
        <taxon>Sar</taxon>
        <taxon>Alveolata</taxon>
        <taxon>Dinophyceae</taxon>
        <taxon>Suessiales</taxon>
        <taxon>Symbiodiniaceae</taxon>
        <taxon>Cladocopium</taxon>
    </lineage>
</organism>
<protein>
    <submittedName>
        <fullName evidence="2">Uncharacterized protein</fullName>
    </submittedName>
</protein>
<accession>A0A9P1C5N1</accession>
<reference evidence="2" key="1">
    <citation type="submission" date="2022-10" db="EMBL/GenBank/DDBJ databases">
        <authorList>
            <person name="Chen Y."/>
            <person name="Dougan E. K."/>
            <person name="Chan C."/>
            <person name="Rhodes N."/>
            <person name="Thang M."/>
        </authorList>
    </citation>
    <scope>NUCLEOTIDE SEQUENCE</scope>
</reference>
<keyword evidence="4" id="KW-1185">Reference proteome</keyword>
<gene>
    <name evidence="2" type="ORF">C1SCF055_LOCUS12461</name>
</gene>
<dbReference type="EMBL" id="CAMXCT020000941">
    <property type="protein sequence ID" value="CAL1138345.1"/>
    <property type="molecule type" value="Genomic_DNA"/>
</dbReference>
<dbReference type="EMBL" id="CAMXCT010000941">
    <property type="protein sequence ID" value="CAI3984970.1"/>
    <property type="molecule type" value="Genomic_DNA"/>
</dbReference>
<evidence type="ECO:0000256" key="1">
    <source>
        <dbReference type="SAM" id="MobiDB-lite"/>
    </source>
</evidence>
<evidence type="ECO:0000313" key="2">
    <source>
        <dbReference type="EMBL" id="CAI3984970.1"/>
    </source>
</evidence>
<evidence type="ECO:0000313" key="4">
    <source>
        <dbReference type="Proteomes" id="UP001152797"/>
    </source>
</evidence>
<comment type="caution">
    <text evidence="2">The sequence shown here is derived from an EMBL/GenBank/DDBJ whole genome shotgun (WGS) entry which is preliminary data.</text>
</comment>
<feature type="region of interest" description="Disordered" evidence="1">
    <location>
        <begin position="245"/>
        <end position="264"/>
    </location>
</feature>
<dbReference type="AlphaFoldDB" id="A0A9P1C5N1"/>
<dbReference type="Proteomes" id="UP001152797">
    <property type="component" value="Unassembled WGS sequence"/>
</dbReference>
<proteinExistence type="predicted"/>
<evidence type="ECO:0000313" key="3">
    <source>
        <dbReference type="EMBL" id="CAL4772282.1"/>
    </source>
</evidence>
<dbReference type="EMBL" id="CAMXCT030000941">
    <property type="protein sequence ID" value="CAL4772282.1"/>
    <property type="molecule type" value="Genomic_DNA"/>
</dbReference>